<evidence type="ECO:0000313" key="2">
    <source>
        <dbReference type="Proteomes" id="UP000736373"/>
    </source>
</evidence>
<evidence type="ECO:0000313" key="1">
    <source>
        <dbReference type="EMBL" id="MBC8751134.1"/>
    </source>
</evidence>
<organism evidence="1 2">
    <name type="scientific">Paraburkholderia podalyriae</name>
    <dbReference type="NCBI Taxonomy" id="1938811"/>
    <lineage>
        <taxon>Bacteria</taxon>
        <taxon>Pseudomonadati</taxon>
        <taxon>Pseudomonadota</taxon>
        <taxon>Betaproteobacteria</taxon>
        <taxon>Burkholderiales</taxon>
        <taxon>Burkholderiaceae</taxon>
        <taxon>Paraburkholderia</taxon>
    </lineage>
</organism>
<sequence length="85" mass="9943">MADLWVGNVEEDASDDEIREFLIKYGFPPFDEIRRIPGSGSRPAVQLTFKDVGPEMLRRLQPRVHDMFWKNRKLVVQVMPERDGN</sequence>
<dbReference type="RefSeq" id="WP_187638064.1">
    <property type="nucleotide sequence ID" value="NZ_VZQQ01000046.1"/>
</dbReference>
<proteinExistence type="predicted"/>
<gene>
    <name evidence="1" type="ORF">F6X42_32595</name>
</gene>
<comment type="caution">
    <text evidence="1">The sequence shown here is derived from an EMBL/GenBank/DDBJ whole genome shotgun (WGS) entry which is preliminary data.</text>
</comment>
<dbReference type="Proteomes" id="UP000736373">
    <property type="component" value="Unassembled WGS sequence"/>
</dbReference>
<accession>A0ABR7PXX0</accession>
<dbReference type="SUPFAM" id="SSF54928">
    <property type="entry name" value="RNA-binding domain, RBD"/>
    <property type="match status" value="1"/>
</dbReference>
<keyword evidence="2" id="KW-1185">Reference proteome</keyword>
<protein>
    <submittedName>
        <fullName evidence="1">RNA-binding protein</fullName>
    </submittedName>
</protein>
<dbReference type="EMBL" id="VZQQ01000046">
    <property type="protein sequence ID" value="MBC8751134.1"/>
    <property type="molecule type" value="Genomic_DNA"/>
</dbReference>
<reference evidence="1 2" key="1">
    <citation type="submission" date="2019-09" db="EMBL/GenBank/DDBJ databases">
        <title>Paraburkholderia podalyriae sp. nov., A South African Podalyria-associated rhizobium.</title>
        <authorList>
            <person name="Mavima L."/>
            <person name="Beukes C.W."/>
            <person name="Palmer M."/>
            <person name="De Meyer S.E."/>
            <person name="James E.K."/>
            <person name="Maluk M."/>
            <person name="Avontuur J.R."/>
            <person name="Chan W.Y."/>
            <person name="Venter S.N."/>
            <person name="Steenkamp E.T."/>
        </authorList>
    </citation>
    <scope>NUCLEOTIDE SEQUENCE [LARGE SCALE GENOMIC DNA]</scope>
    <source>
        <strain evidence="1 2">WC7.3b</strain>
    </source>
</reference>
<name>A0ABR7PXX0_9BURK</name>
<dbReference type="InterPro" id="IPR035979">
    <property type="entry name" value="RBD_domain_sf"/>
</dbReference>